<dbReference type="PANTHER" id="PTHR47990">
    <property type="entry name" value="2-OXOGLUTARATE (2OG) AND FE(II)-DEPENDENT OXYGENASE SUPERFAMILY PROTEIN-RELATED"/>
    <property type="match status" value="1"/>
</dbReference>
<dbReference type="Pfam" id="PF03171">
    <property type="entry name" value="2OG-FeII_Oxy"/>
    <property type="match status" value="1"/>
</dbReference>
<reference evidence="2" key="1">
    <citation type="journal article" date="2023" name="Mol. Biol. Evol.">
        <title>Third-Generation Sequencing Reveals the Adaptive Role of the Epigenome in Three Deep-Sea Polychaetes.</title>
        <authorList>
            <person name="Perez M."/>
            <person name="Aroh O."/>
            <person name="Sun Y."/>
            <person name="Lan Y."/>
            <person name="Juniper S.K."/>
            <person name="Young C.R."/>
            <person name="Angers B."/>
            <person name="Qian P.Y."/>
        </authorList>
    </citation>
    <scope>NUCLEOTIDE SEQUENCE</scope>
    <source>
        <strain evidence="2">R07B-5</strain>
    </source>
</reference>
<evidence type="ECO:0000313" key="2">
    <source>
        <dbReference type="EMBL" id="KAK2179125.1"/>
    </source>
</evidence>
<dbReference type="SUPFAM" id="SSF51197">
    <property type="entry name" value="Clavaminate synthase-like"/>
    <property type="match status" value="2"/>
</dbReference>
<evidence type="ECO:0000313" key="3">
    <source>
        <dbReference type="Proteomes" id="UP001209878"/>
    </source>
</evidence>
<dbReference type="InterPro" id="IPR044861">
    <property type="entry name" value="IPNS-like_FE2OG_OXY"/>
</dbReference>
<protein>
    <recommendedName>
        <fullName evidence="1">Isopenicillin N synthase-like Fe(2+) 2OG dioxygenase domain-containing protein</fullName>
    </recommendedName>
</protein>
<dbReference type="EMBL" id="JAODUO010000511">
    <property type="protein sequence ID" value="KAK2179125.1"/>
    <property type="molecule type" value="Genomic_DNA"/>
</dbReference>
<proteinExistence type="predicted"/>
<gene>
    <name evidence="2" type="ORF">NP493_511g00013</name>
</gene>
<feature type="domain" description="Isopenicillin N synthase-like Fe(2+) 2OG dioxygenase" evidence="1">
    <location>
        <begin position="56"/>
        <end position="118"/>
    </location>
</feature>
<dbReference type="Gene3D" id="2.60.120.330">
    <property type="entry name" value="B-lactam Antibiotic, Isopenicillin N Synthase, Chain"/>
    <property type="match status" value="2"/>
</dbReference>
<accession>A0AAD9NQY0</accession>
<comment type="caution">
    <text evidence="2">The sequence shown here is derived from an EMBL/GenBank/DDBJ whole genome shotgun (WGS) entry which is preliminary data.</text>
</comment>
<organism evidence="2 3">
    <name type="scientific">Ridgeia piscesae</name>
    <name type="common">Tubeworm</name>
    <dbReference type="NCBI Taxonomy" id="27915"/>
    <lineage>
        <taxon>Eukaryota</taxon>
        <taxon>Metazoa</taxon>
        <taxon>Spiralia</taxon>
        <taxon>Lophotrochozoa</taxon>
        <taxon>Annelida</taxon>
        <taxon>Polychaeta</taxon>
        <taxon>Sedentaria</taxon>
        <taxon>Canalipalpata</taxon>
        <taxon>Sabellida</taxon>
        <taxon>Siboglinidae</taxon>
        <taxon>Ridgeia</taxon>
    </lineage>
</organism>
<dbReference type="InterPro" id="IPR027443">
    <property type="entry name" value="IPNS-like_sf"/>
</dbReference>
<keyword evidence="3" id="KW-1185">Reference proteome</keyword>
<evidence type="ECO:0000259" key="1">
    <source>
        <dbReference type="Pfam" id="PF03171"/>
    </source>
</evidence>
<sequence length="152" mass="16951">MTSAIPIVDLEEFNLTKAPEDVSDDVQRQLAAQIIDAFSTVGFVGLTNYGIPQDKLRTRDGQFVAATPKTGTIYVNVGLLLQRWTSDKLIATVHRVVIPEAPSDREKVRMSVAYFVQPDPDCLVQCLDGSDKYEPITSLEFLKMKLKATYLE</sequence>
<dbReference type="Proteomes" id="UP001209878">
    <property type="component" value="Unassembled WGS sequence"/>
</dbReference>
<name>A0AAD9NQY0_RIDPI</name>
<dbReference type="AlphaFoldDB" id="A0AAD9NQY0"/>
<dbReference type="InterPro" id="IPR050231">
    <property type="entry name" value="Iron_ascorbate_oxido_reductase"/>
</dbReference>